<evidence type="ECO:0000313" key="1">
    <source>
        <dbReference type="EMBL" id="MDX2292618.1"/>
    </source>
</evidence>
<keyword evidence="2" id="KW-1185">Reference proteome</keyword>
<proteinExistence type="predicted"/>
<accession>A0ABU4K4F3</accession>
<feature type="non-terminal residue" evidence="1">
    <location>
        <position position="85"/>
    </location>
</feature>
<organism evidence="1 2">
    <name type="scientific">Streptomyces roseolus</name>
    <dbReference type="NCBI Taxonomy" id="67358"/>
    <lineage>
        <taxon>Bacteria</taxon>
        <taxon>Bacillati</taxon>
        <taxon>Actinomycetota</taxon>
        <taxon>Actinomycetes</taxon>
        <taxon>Kitasatosporales</taxon>
        <taxon>Streptomycetaceae</taxon>
        <taxon>Streptomyces</taxon>
    </lineage>
</organism>
<evidence type="ECO:0008006" key="3">
    <source>
        <dbReference type="Google" id="ProtNLM"/>
    </source>
</evidence>
<gene>
    <name evidence="1" type="ORF">R2363_10575</name>
</gene>
<dbReference type="Proteomes" id="UP001278571">
    <property type="component" value="Unassembled WGS sequence"/>
</dbReference>
<dbReference type="PROSITE" id="PS51257">
    <property type="entry name" value="PROKAR_LIPOPROTEIN"/>
    <property type="match status" value="1"/>
</dbReference>
<name>A0ABU4K4F3_9ACTN</name>
<protein>
    <recommendedName>
        <fullName evidence="3">RagB/SusD family nutrient uptake outer membrane protein</fullName>
    </recommendedName>
</protein>
<comment type="caution">
    <text evidence="1">The sequence shown here is derived from an EMBL/GenBank/DDBJ whole genome shotgun (WGS) entry which is preliminary data.</text>
</comment>
<sequence>MRFNKFLTATILSAITLGGIGCQKVLDEAPYNAFTDESIFTTADRAALALNGVYDAAQTGGPTLAGRGYPFGAANVQQGDCRGED</sequence>
<reference evidence="1 2" key="1">
    <citation type="submission" date="2023-10" db="EMBL/GenBank/DDBJ databases">
        <authorList>
            <person name="Wang X.X."/>
        </authorList>
    </citation>
    <scope>NUCLEOTIDE SEQUENCE [LARGE SCALE GENOMIC DNA]</scope>
    <source>
        <strain evidence="1 2">NBRC 12816</strain>
    </source>
</reference>
<dbReference type="RefSeq" id="WP_319009100.1">
    <property type="nucleotide sequence ID" value="NZ_JAWJZF010000314.1"/>
</dbReference>
<dbReference type="EMBL" id="JAWJZF010000314">
    <property type="protein sequence ID" value="MDX2292618.1"/>
    <property type="molecule type" value="Genomic_DNA"/>
</dbReference>
<evidence type="ECO:0000313" key="2">
    <source>
        <dbReference type="Proteomes" id="UP001278571"/>
    </source>
</evidence>